<evidence type="ECO:0000256" key="6">
    <source>
        <dbReference type="ARBA" id="ARBA00023242"/>
    </source>
</evidence>
<protein>
    <recommendedName>
        <fullName evidence="8">C2H2-type domain-containing protein</fullName>
    </recommendedName>
</protein>
<gene>
    <name evidence="9" type="ORF">PDIGIT_LOCUS5388</name>
</gene>
<dbReference type="SMART" id="SM00355">
    <property type="entry name" value="ZnF_C2H2"/>
    <property type="match status" value="6"/>
</dbReference>
<dbReference type="GO" id="GO:0008270">
    <property type="term" value="F:zinc ion binding"/>
    <property type="evidence" value="ECO:0007669"/>
    <property type="project" value="UniProtKB-KW"/>
</dbReference>
<dbReference type="Proteomes" id="UP001152607">
    <property type="component" value="Unassembled WGS sequence"/>
</dbReference>
<feature type="domain" description="C2H2-type" evidence="8">
    <location>
        <begin position="300"/>
        <end position="329"/>
    </location>
</feature>
<reference evidence="9" key="1">
    <citation type="submission" date="2023-01" db="EMBL/GenBank/DDBJ databases">
        <authorList>
            <person name="Van Ghelder C."/>
            <person name="Rancurel C."/>
        </authorList>
    </citation>
    <scope>NUCLEOTIDE SEQUENCE</scope>
    <source>
        <strain evidence="9">CNCM I-4278</strain>
    </source>
</reference>
<keyword evidence="3" id="KW-0677">Repeat</keyword>
<organism evidence="9 10">
    <name type="scientific">Periconia digitata</name>
    <dbReference type="NCBI Taxonomy" id="1303443"/>
    <lineage>
        <taxon>Eukaryota</taxon>
        <taxon>Fungi</taxon>
        <taxon>Dikarya</taxon>
        <taxon>Ascomycota</taxon>
        <taxon>Pezizomycotina</taxon>
        <taxon>Dothideomycetes</taxon>
        <taxon>Pleosporomycetidae</taxon>
        <taxon>Pleosporales</taxon>
        <taxon>Massarineae</taxon>
        <taxon>Periconiaceae</taxon>
        <taxon>Periconia</taxon>
    </lineage>
</organism>
<evidence type="ECO:0000256" key="5">
    <source>
        <dbReference type="ARBA" id="ARBA00022833"/>
    </source>
</evidence>
<evidence type="ECO:0000256" key="7">
    <source>
        <dbReference type="PROSITE-ProRule" id="PRU00042"/>
    </source>
</evidence>
<feature type="domain" description="C2H2-type" evidence="8">
    <location>
        <begin position="66"/>
        <end position="94"/>
    </location>
</feature>
<evidence type="ECO:0000256" key="3">
    <source>
        <dbReference type="ARBA" id="ARBA00022737"/>
    </source>
</evidence>
<comment type="subcellular location">
    <subcellularLocation>
        <location evidence="1">Nucleus</location>
    </subcellularLocation>
</comment>
<dbReference type="Pfam" id="PF00096">
    <property type="entry name" value="zf-C2H2"/>
    <property type="match status" value="1"/>
</dbReference>
<keyword evidence="2" id="KW-0479">Metal-binding</keyword>
<dbReference type="PANTHER" id="PTHR24406">
    <property type="entry name" value="TRANSCRIPTIONAL REPRESSOR CTCFL-RELATED"/>
    <property type="match status" value="1"/>
</dbReference>
<dbReference type="Pfam" id="PF13912">
    <property type="entry name" value="zf-C2H2_6"/>
    <property type="match status" value="1"/>
</dbReference>
<proteinExistence type="predicted"/>
<keyword evidence="4 7" id="KW-0863">Zinc-finger</keyword>
<evidence type="ECO:0000313" key="10">
    <source>
        <dbReference type="Proteomes" id="UP001152607"/>
    </source>
</evidence>
<dbReference type="PROSITE" id="PS50157">
    <property type="entry name" value="ZINC_FINGER_C2H2_2"/>
    <property type="match status" value="3"/>
</dbReference>
<dbReference type="AlphaFoldDB" id="A0A9W4UCE7"/>
<keyword evidence="6" id="KW-0539">Nucleus</keyword>
<keyword evidence="10" id="KW-1185">Reference proteome</keyword>
<feature type="domain" description="C2H2-type" evidence="8">
    <location>
        <begin position="10"/>
        <end position="37"/>
    </location>
</feature>
<dbReference type="OrthoDB" id="8117402at2759"/>
<comment type="caution">
    <text evidence="9">The sequence shown here is derived from an EMBL/GenBank/DDBJ whole genome shotgun (WGS) entry which is preliminary data.</text>
</comment>
<evidence type="ECO:0000313" key="9">
    <source>
        <dbReference type="EMBL" id="CAI6332366.1"/>
    </source>
</evidence>
<dbReference type="PROSITE" id="PS00028">
    <property type="entry name" value="ZINC_FINGER_C2H2_1"/>
    <property type="match status" value="2"/>
</dbReference>
<dbReference type="InterPro" id="IPR050888">
    <property type="entry name" value="ZnF_C2H2-type_TF"/>
</dbReference>
<name>A0A9W4UCE7_9PLEO</name>
<evidence type="ECO:0000256" key="4">
    <source>
        <dbReference type="ARBA" id="ARBA00022771"/>
    </source>
</evidence>
<sequence>MPGLEPIKPYECTFEDCKASFNTLKEMIRHKKNSEVHDYCPKCDLDFNSVDELAQHKAWRPDKHGQACRICGDEFKTASGLRRHIEMNHRSNQKIICIGCSEDFFNATLYIDHLEFGHCSVIRPAQFTGHILHKHIIFELLKGGEALDRFLQKVSKNIPLSDDEDGGVSVDEEVMCALNDSDQARQVSFQAMKPENAEDTAAAFENMSLSSESTLAANAGHDTAKPAGSERSVKAWGGKSSKKLFPHAQPTPPPSDFSIGFPERQVERTHGINIMKTRFWDPTSNDWNAEQFFDPLSKSYSCPFNCEQTFTREDVLAEHITEEHRLHRINCPRCLKYYASVTALMRHIETPGSKCPINKAVDFSLYLDRITGGFLTVEEVTRPEFLHNPPAKVTNPETGKKEDYTPPTAKMLKYHATTPPDWKDPRPVAAQFGGAPGDTFSYKGKTSRW</sequence>
<evidence type="ECO:0000256" key="1">
    <source>
        <dbReference type="ARBA" id="ARBA00004123"/>
    </source>
</evidence>
<evidence type="ECO:0000259" key="8">
    <source>
        <dbReference type="PROSITE" id="PS50157"/>
    </source>
</evidence>
<dbReference type="GO" id="GO:0005634">
    <property type="term" value="C:nucleus"/>
    <property type="evidence" value="ECO:0007669"/>
    <property type="project" value="UniProtKB-SubCell"/>
</dbReference>
<dbReference type="EMBL" id="CAOQHR010000003">
    <property type="protein sequence ID" value="CAI6332366.1"/>
    <property type="molecule type" value="Genomic_DNA"/>
</dbReference>
<accession>A0A9W4UCE7</accession>
<dbReference type="InterPro" id="IPR013087">
    <property type="entry name" value="Znf_C2H2_type"/>
</dbReference>
<evidence type="ECO:0000256" key="2">
    <source>
        <dbReference type="ARBA" id="ARBA00022723"/>
    </source>
</evidence>
<keyword evidence="5" id="KW-0862">Zinc</keyword>
<dbReference type="Gene3D" id="3.30.160.60">
    <property type="entry name" value="Classic Zinc Finger"/>
    <property type="match status" value="3"/>
</dbReference>